<dbReference type="InterPro" id="IPR045851">
    <property type="entry name" value="AMP-bd_C_sf"/>
</dbReference>
<dbReference type="GO" id="GO:0016878">
    <property type="term" value="F:acid-thiol ligase activity"/>
    <property type="evidence" value="ECO:0007669"/>
    <property type="project" value="UniProtKB-ARBA"/>
</dbReference>
<dbReference type="PANTHER" id="PTHR43767:SF1">
    <property type="entry name" value="NONRIBOSOMAL PEPTIDE SYNTHASE PES1 (EUROFUNG)-RELATED"/>
    <property type="match status" value="1"/>
</dbReference>
<dbReference type="SUPFAM" id="SSF56801">
    <property type="entry name" value="Acetyl-CoA synthetase-like"/>
    <property type="match status" value="1"/>
</dbReference>
<dbReference type="InterPro" id="IPR020845">
    <property type="entry name" value="AMP-binding_CS"/>
</dbReference>
<protein>
    <submittedName>
        <fullName evidence="3">Acyl--CoA ligase</fullName>
    </submittedName>
</protein>
<feature type="domain" description="AMP-binding enzyme C-terminal" evidence="2">
    <location>
        <begin position="405"/>
        <end position="487"/>
    </location>
</feature>
<dbReference type="InterPro" id="IPR025110">
    <property type="entry name" value="AMP-bd_C"/>
</dbReference>
<reference evidence="3 4" key="1">
    <citation type="submission" date="2019-05" db="EMBL/GenBank/DDBJ databases">
        <title>We sequenced the genome of Paenibacillus hemerocallicola KCTC 33185 for further insight into its adaptation and study the phylogeny of Paenibacillus.</title>
        <authorList>
            <person name="Narsing Rao M.P."/>
        </authorList>
    </citation>
    <scope>NUCLEOTIDE SEQUENCE [LARGE SCALE GENOMIC DNA]</scope>
    <source>
        <strain evidence="3 4">KCTC 33185</strain>
    </source>
</reference>
<sequence>MYEVSNSIARWASKSPERAAVIDEHATLSYVVLNERANHWVGALHAAGFTSGAGVIVLLPNRVEFIEVLVAMFRADVVPFFMNTNIAYYKAEDILNLVAATHAGLLITTRVFADKMAFGEDEVPFQVWCVDDLDLSGQPIGEISSPRHGTDIVLFTSGTTGSPKGIVMPKSAFDLGLQPNGHIMKPKLHLLVKPLASRGSMTTTCNILQEGNTVVLSRQSKPDAWLNLMERHDISFVKLGPSELMRWLDHLERIRSEFPPSVNHIMSNGEPLTNALKSRIKKLLPHMRVTDLYGTSEVGAITMIDDNEWAAKDGSCGRPIFFVSVKLVDEQNQELPAGEIGEIWVKTRYRMREYYQDPAATSVTCEGDYVKTGDLGFLDEQGYLYLRGRKHDVIKWGGFRIFPAEVEDVLREVSGIEDAVVIGNHRPERMQEPVAFIRLREQEPMTTESEAKKKREILAYCERRLARYQVPAEVWFVKEIPLNAAGKADRRELAQRTVTLQQKDGH</sequence>
<dbReference type="RefSeq" id="WP_139602025.1">
    <property type="nucleotide sequence ID" value="NZ_VDCQ01000010.1"/>
</dbReference>
<proteinExistence type="predicted"/>
<evidence type="ECO:0000259" key="1">
    <source>
        <dbReference type="Pfam" id="PF00501"/>
    </source>
</evidence>
<dbReference type="Proteomes" id="UP000307943">
    <property type="component" value="Unassembled WGS sequence"/>
</dbReference>
<dbReference type="Pfam" id="PF13193">
    <property type="entry name" value="AMP-binding_C"/>
    <property type="match status" value="1"/>
</dbReference>
<name>A0A5C4TC85_9BACL</name>
<keyword evidence="4" id="KW-1185">Reference proteome</keyword>
<dbReference type="InterPro" id="IPR050237">
    <property type="entry name" value="ATP-dep_AMP-bd_enzyme"/>
</dbReference>
<accession>A0A5C4TC85</accession>
<dbReference type="Gene3D" id="3.30.300.30">
    <property type="match status" value="1"/>
</dbReference>
<evidence type="ECO:0000313" key="3">
    <source>
        <dbReference type="EMBL" id="TNJ66561.1"/>
    </source>
</evidence>
<comment type="caution">
    <text evidence="3">The sequence shown here is derived from an EMBL/GenBank/DDBJ whole genome shotgun (WGS) entry which is preliminary data.</text>
</comment>
<dbReference type="Pfam" id="PF00501">
    <property type="entry name" value="AMP-binding"/>
    <property type="match status" value="1"/>
</dbReference>
<organism evidence="3 4">
    <name type="scientific">Paenibacillus hemerocallicola</name>
    <dbReference type="NCBI Taxonomy" id="1172614"/>
    <lineage>
        <taxon>Bacteria</taxon>
        <taxon>Bacillati</taxon>
        <taxon>Bacillota</taxon>
        <taxon>Bacilli</taxon>
        <taxon>Bacillales</taxon>
        <taxon>Paenibacillaceae</taxon>
        <taxon>Paenibacillus</taxon>
    </lineage>
</organism>
<gene>
    <name evidence="3" type="ORF">FE784_09885</name>
</gene>
<feature type="domain" description="AMP-dependent synthetase/ligase" evidence="1">
    <location>
        <begin position="9"/>
        <end position="355"/>
    </location>
</feature>
<keyword evidence="3" id="KW-0436">Ligase</keyword>
<dbReference type="Gene3D" id="3.40.50.12780">
    <property type="entry name" value="N-terminal domain of ligase-like"/>
    <property type="match status" value="1"/>
</dbReference>
<dbReference type="OrthoDB" id="9757771at2"/>
<dbReference type="InterPro" id="IPR042099">
    <property type="entry name" value="ANL_N_sf"/>
</dbReference>
<dbReference type="EMBL" id="VDCQ01000010">
    <property type="protein sequence ID" value="TNJ66561.1"/>
    <property type="molecule type" value="Genomic_DNA"/>
</dbReference>
<dbReference type="CDD" id="cd04433">
    <property type="entry name" value="AFD_class_I"/>
    <property type="match status" value="1"/>
</dbReference>
<dbReference type="PROSITE" id="PS00455">
    <property type="entry name" value="AMP_BINDING"/>
    <property type="match status" value="1"/>
</dbReference>
<evidence type="ECO:0000313" key="4">
    <source>
        <dbReference type="Proteomes" id="UP000307943"/>
    </source>
</evidence>
<dbReference type="AlphaFoldDB" id="A0A5C4TC85"/>
<dbReference type="PANTHER" id="PTHR43767">
    <property type="entry name" value="LONG-CHAIN-FATTY-ACID--COA LIGASE"/>
    <property type="match status" value="1"/>
</dbReference>
<dbReference type="InterPro" id="IPR000873">
    <property type="entry name" value="AMP-dep_synth/lig_dom"/>
</dbReference>
<evidence type="ECO:0000259" key="2">
    <source>
        <dbReference type="Pfam" id="PF13193"/>
    </source>
</evidence>